<reference evidence="2 3" key="1">
    <citation type="submission" date="2022-10" db="EMBL/GenBank/DDBJ databases">
        <title>The complete genomes of actinobacterial strains from the NBC collection.</title>
        <authorList>
            <person name="Joergensen T.S."/>
            <person name="Alvarez Arevalo M."/>
            <person name="Sterndorff E.B."/>
            <person name="Faurdal D."/>
            <person name="Vuksanovic O."/>
            <person name="Mourched A.-S."/>
            <person name="Charusanti P."/>
            <person name="Shaw S."/>
            <person name="Blin K."/>
            <person name="Weber T."/>
        </authorList>
    </citation>
    <scope>NUCLEOTIDE SEQUENCE [LARGE SCALE GENOMIC DNA]</scope>
    <source>
        <strain evidence="2 3">NBC_00319</strain>
    </source>
</reference>
<protein>
    <submittedName>
        <fullName evidence="2">DUF4233 domain-containing protein</fullName>
    </submittedName>
</protein>
<keyword evidence="1" id="KW-0812">Transmembrane</keyword>
<dbReference type="Pfam" id="PF14017">
    <property type="entry name" value="DUF4233"/>
    <property type="match status" value="1"/>
</dbReference>
<keyword evidence="3" id="KW-1185">Reference proteome</keyword>
<organism evidence="2 3">
    <name type="scientific">Williamsia herbipolensis</name>
    <dbReference type="NCBI Taxonomy" id="1603258"/>
    <lineage>
        <taxon>Bacteria</taxon>
        <taxon>Bacillati</taxon>
        <taxon>Actinomycetota</taxon>
        <taxon>Actinomycetes</taxon>
        <taxon>Mycobacteriales</taxon>
        <taxon>Nocardiaceae</taxon>
        <taxon>Williamsia</taxon>
    </lineage>
</organism>
<dbReference type="Proteomes" id="UP001432128">
    <property type="component" value="Chromosome"/>
</dbReference>
<evidence type="ECO:0000256" key="1">
    <source>
        <dbReference type="SAM" id="Phobius"/>
    </source>
</evidence>
<accession>A0AAU4K7X4</accession>
<feature type="transmembrane region" description="Helical" evidence="1">
    <location>
        <begin position="33"/>
        <end position="52"/>
    </location>
</feature>
<feature type="transmembrane region" description="Helical" evidence="1">
    <location>
        <begin position="6"/>
        <end position="26"/>
    </location>
</feature>
<sequence length="121" mass="12636">MAGTLVLEGIVVVLALPIVAKVGGGLTVASTTYLVVLTVAMFLGAGLQGRSWALTFDLALQVLLIAGVVFHWSICAVGIVFGLVWVYIAYIKRDVEKRVARGQLPGQEPIVDDGPGGVSDS</sequence>
<dbReference type="EMBL" id="CP108021">
    <property type="protein sequence ID" value="WUM22181.1"/>
    <property type="molecule type" value="Genomic_DNA"/>
</dbReference>
<keyword evidence="1" id="KW-0472">Membrane</keyword>
<dbReference type="RefSeq" id="WP_045822444.1">
    <property type="nucleotide sequence ID" value="NZ_CP108021.1"/>
</dbReference>
<keyword evidence="1" id="KW-1133">Transmembrane helix</keyword>
<name>A0AAU4K7X4_9NOCA</name>
<dbReference type="InterPro" id="IPR025327">
    <property type="entry name" value="DUF4233"/>
</dbReference>
<feature type="transmembrane region" description="Helical" evidence="1">
    <location>
        <begin position="58"/>
        <end position="91"/>
    </location>
</feature>
<proteinExistence type="predicted"/>
<dbReference type="KEGG" id="whr:OG579_00465"/>
<evidence type="ECO:0000313" key="3">
    <source>
        <dbReference type="Proteomes" id="UP001432128"/>
    </source>
</evidence>
<dbReference type="AlphaFoldDB" id="A0AAU4K7X4"/>
<gene>
    <name evidence="2" type="ORF">OG579_00465</name>
</gene>
<evidence type="ECO:0000313" key="2">
    <source>
        <dbReference type="EMBL" id="WUM22181.1"/>
    </source>
</evidence>